<dbReference type="Pfam" id="PF00293">
    <property type="entry name" value="NUDIX"/>
    <property type="match status" value="1"/>
</dbReference>
<gene>
    <name evidence="2" type="ORF">GCM10008938_10810</name>
</gene>
<dbReference type="SUPFAM" id="SSF55811">
    <property type="entry name" value="Nudix"/>
    <property type="match status" value="1"/>
</dbReference>
<dbReference type="Gene3D" id="3.90.79.10">
    <property type="entry name" value="Nucleoside Triphosphate Pyrophosphohydrolase"/>
    <property type="match status" value="1"/>
</dbReference>
<dbReference type="PROSITE" id="PS51462">
    <property type="entry name" value="NUDIX"/>
    <property type="match status" value="1"/>
</dbReference>
<dbReference type="RefSeq" id="WP_189001019.1">
    <property type="nucleotide sequence ID" value="NZ_BMOD01000002.1"/>
</dbReference>
<evidence type="ECO:0000313" key="3">
    <source>
        <dbReference type="Proteomes" id="UP000632222"/>
    </source>
</evidence>
<dbReference type="PANTHER" id="PTHR43736:SF1">
    <property type="entry name" value="DIHYDRONEOPTERIN TRIPHOSPHATE DIPHOSPHATASE"/>
    <property type="match status" value="1"/>
</dbReference>
<evidence type="ECO:0000259" key="1">
    <source>
        <dbReference type="PROSITE" id="PS51462"/>
    </source>
</evidence>
<organism evidence="2 3">
    <name type="scientific">Deinococcus roseus</name>
    <dbReference type="NCBI Taxonomy" id="392414"/>
    <lineage>
        <taxon>Bacteria</taxon>
        <taxon>Thermotogati</taxon>
        <taxon>Deinococcota</taxon>
        <taxon>Deinococci</taxon>
        <taxon>Deinococcales</taxon>
        <taxon>Deinococcaceae</taxon>
        <taxon>Deinococcus</taxon>
    </lineage>
</organism>
<dbReference type="EMBL" id="BMOD01000002">
    <property type="protein sequence ID" value="GGJ26453.1"/>
    <property type="molecule type" value="Genomic_DNA"/>
</dbReference>
<dbReference type="PANTHER" id="PTHR43736">
    <property type="entry name" value="ADP-RIBOSE PYROPHOSPHATASE"/>
    <property type="match status" value="1"/>
</dbReference>
<sequence length="143" mass="16037">MVPTFVVNVEVVIYRQDRCLLTLRSLQETHAGGTFAFPGGKVEQHEIMNDVLEHVARREIREEVGLEVGSLTYLEANSFLAGDVPCINVVMQAPYLSGTVQLQQEELAAAEWLTLPEALARSETPLWTRNSLKKAEEMRNAVR</sequence>
<evidence type="ECO:0000313" key="2">
    <source>
        <dbReference type="EMBL" id="GGJ26453.1"/>
    </source>
</evidence>
<dbReference type="Proteomes" id="UP000632222">
    <property type="component" value="Unassembled WGS sequence"/>
</dbReference>
<reference evidence="3" key="1">
    <citation type="journal article" date="2019" name="Int. J. Syst. Evol. Microbiol.">
        <title>The Global Catalogue of Microorganisms (GCM) 10K type strain sequencing project: providing services to taxonomists for standard genome sequencing and annotation.</title>
        <authorList>
            <consortium name="The Broad Institute Genomics Platform"/>
            <consortium name="The Broad Institute Genome Sequencing Center for Infectious Disease"/>
            <person name="Wu L."/>
            <person name="Ma J."/>
        </authorList>
    </citation>
    <scope>NUCLEOTIDE SEQUENCE [LARGE SCALE GENOMIC DNA]</scope>
    <source>
        <strain evidence="3">JCM 14370</strain>
    </source>
</reference>
<keyword evidence="3" id="KW-1185">Reference proteome</keyword>
<name>A0ABQ2CYE4_9DEIO</name>
<protein>
    <recommendedName>
        <fullName evidence="1">Nudix hydrolase domain-containing protein</fullName>
    </recommendedName>
</protein>
<dbReference type="InterPro" id="IPR015797">
    <property type="entry name" value="NUDIX_hydrolase-like_dom_sf"/>
</dbReference>
<proteinExistence type="predicted"/>
<accession>A0ABQ2CYE4</accession>
<feature type="domain" description="Nudix hydrolase" evidence="1">
    <location>
        <begin position="4"/>
        <end position="136"/>
    </location>
</feature>
<dbReference type="InterPro" id="IPR000086">
    <property type="entry name" value="NUDIX_hydrolase_dom"/>
</dbReference>
<comment type="caution">
    <text evidence="2">The sequence shown here is derived from an EMBL/GenBank/DDBJ whole genome shotgun (WGS) entry which is preliminary data.</text>
</comment>